<organism evidence="3 4">
    <name type="scientific">Rhizoctonia solani</name>
    <dbReference type="NCBI Taxonomy" id="456999"/>
    <lineage>
        <taxon>Eukaryota</taxon>
        <taxon>Fungi</taxon>
        <taxon>Dikarya</taxon>
        <taxon>Basidiomycota</taxon>
        <taxon>Agaricomycotina</taxon>
        <taxon>Agaricomycetes</taxon>
        <taxon>Cantharellales</taxon>
        <taxon>Ceratobasidiaceae</taxon>
        <taxon>Rhizoctonia</taxon>
    </lineage>
</organism>
<feature type="region of interest" description="Disordered" evidence="1">
    <location>
        <begin position="241"/>
        <end position="276"/>
    </location>
</feature>
<name>A0A8H3DGD6_9AGAM</name>
<comment type="caution">
    <text evidence="3">The sequence shown here is derived from an EMBL/GenBank/DDBJ whole genome shotgun (WGS) entry which is preliminary data.</text>
</comment>
<reference evidence="3" key="1">
    <citation type="submission" date="2021-01" db="EMBL/GenBank/DDBJ databases">
        <authorList>
            <person name="Kaushik A."/>
        </authorList>
    </citation>
    <scope>NUCLEOTIDE SEQUENCE</scope>
    <source>
        <strain evidence="3">AG6-10EEA</strain>
    </source>
</reference>
<dbReference type="AlphaFoldDB" id="A0A8H3DGD6"/>
<sequence>MCPTALSVGRSSCSLFVNPVTMTSARYTGLRRLAILGVLSSICSQASAFSFSYSSPVQCEDLTVSWTGGTAPFNLMVSLFYSTPQNISIPTSAFNGTHGSYTTTLRVTGKSNQGRFLLTMSDATGVGSGGTSGILTAGTGSGCNTTDPGVDFYYSLDSSLQQCRPYIWSNYQTAVQPLTITGLIPLGKTFVLNAPVGDSYTWKANIASGTNVVFIVTDAQGRQGGSSDLYTIAATDDTSCLSSDSPGSTAQSSTPTPTSTSAATATSTPSTAPTNQNSNAAVIGSSIAGGAVFLVAIASLVWFFLFRNRKRRPDEEDDSMRGINAGKRRGRSVDLLPDDQSAHSAAGAAVRYPLPSPHTGDPLNSERGRSVYEPEPYVLPPPPPDARSYFSGSSTHHEDELGELGLGEPVHRRVMSTSTSMSGMSKAQMAAAASASGSIRSHGPQRFILHTDAGELEDDDVVELPPMYTQVQPRKTPHAPEPTTSAAPSGSAAVDDPLRS</sequence>
<feature type="region of interest" description="Disordered" evidence="1">
    <location>
        <begin position="313"/>
        <end position="410"/>
    </location>
</feature>
<feature type="transmembrane region" description="Helical" evidence="2">
    <location>
        <begin position="280"/>
        <end position="305"/>
    </location>
</feature>
<evidence type="ECO:0000256" key="2">
    <source>
        <dbReference type="SAM" id="Phobius"/>
    </source>
</evidence>
<evidence type="ECO:0008006" key="5">
    <source>
        <dbReference type="Google" id="ProtNLM"/>
    </source>
</evidence>
<keyword evidence="2" id="KW-0472">Membrane</keyword>
<accession>A0A8H3DGD6</accession>
<feature type="compositionally biased region" description="Low complexity" evidence="1">
    <location>
        <begin position="245"/>
        <end position="276"/>
    </location>
</feature>
<evidence type="ECO:0000313" key="4">
    <source>
        <dbReference type="Proteomes" id="UP000663853"/>
    </source>
</evidence>
<evidence type="ECO:0000256" key="1">
    <source>
        <dbReference type="SAM" id="MobiDB-lite"/>
    </source>
</evidence>
<protein>
    <recommendedName>
        <fullName evidence="5">Alphaherpesvirus glycoprotein E domain protein</fullName>
    </recommendedName>
</protein>
<evidence type="ECO:0000313" key="3">
    <source>
        <dbReference type="EMBL" id="CAE6525169.1"/>
    </source>
</evidence>
<keyword evidence="2" id="KW-1133">Transmembrane helix</keyword>
<dbReference type="Proteomes" id="UP000663853">
    <property type="component" value="Unassembled WGS sequence"/>
</dbReference>
<proteinExistence type="predicted"/>
<keyword evidence="2" id="KW-0812">Transmembrane</keyword>
<feature type="compositionally biased region" description="Low complexity" evidence="1">
    <location>
        <begin position="481"/>
        <end position="493"/>
    </location>
</feature>
<gene>
    <name evidence="3" type="ORF">RDB_LOCUS157006</name>
</gene>
<feature type="region of interest" description="Disordered" evidence="1">
    <location>
        <begin position="457"/>
        <end position="500"/>
    </location>
</feature>
<dbReference type="EMBL" id="CAJMXA010003891">
    <property type="protein sequence ID" value="CAE6525169.1"/>
    <property type="molecule type" value="Genomic_DNA"/>
</dbReference>